<dbReference type="SUPFAM" id="SSF51182">
    <property type="entry name" value="RmlC-like cupins"/>
    <property type="match status" value="1"/>
</dbReference>
<evidence type="ECO:0000313" key="2">
    <source>
        <dbReference type="EMBL" id="SVC80887.1"/>
    </source>
</evidence>
<protein>
    <recommendedName>
        <fullName evidence="3">5-deoxy-glucuronate isomerase</fullName>
    </recommendedName>
</protein>
<dbReference type="InterPro" id="IPR011051">
    <property type="entry name" value="RmlC_Cupin_sf"/>
</dbReference>
<dbReference type="InterPro" id="IPR014710">
    <property type="entry name" value="RmlC-like_jellyroll"/>
</dbReference>
<dbReference type="GO" id="GO:0019310">
    <property type="term" value="P:inositol catabolic process"/>
    <property type="evidence" value="ECO:0007669"/>
    <property type="project" value="InterPro"/>
</dbReference>
<dbReference type="InterPro" id="IPR021120">
    <property type="entry name" value="KduI/IolB_isomerase"/>
</dbReference>
<dbReference type="AlphaFoldDB" id="A0A382Q768"/>
<dbReference type="PANTHER" id="PTHR39193">
    <property type="entry name" value="5-DEOXY-GLUCURONATE ISOMERASE"/>
    <property type="match status" value="1"/>
</dbReference>
<dbReference type="InterPro" id="IPR024203">
    <property type="entry name" value="Deoxy-glucuronate_isom_IolB"/>
</dbReference>
<reference evidence="2" key="1">
    <citation type="submission" date="2018-05" db="EMBL/GenBank/DDBJ databases">
        <authorList>
            <person name="Lanie J.A."/>
            <person name="Ng W.-L."/>
            <person name="Kazmierczak K.M."/>
            <person name="Andrzejewski T.M."/>
            <person name="Davidsen T.M."/>
            <person name="Wayne K.J."/>
            <person name="Tettelin H."/>
            <person name="Glass J.I."/>
            <person name="Rusch D."/>
            <person name="Podicherti R."/>
            <person name="Tsui H.-C.T."/>
            <person name="Winkler M.E."/>
        </authorList>
    </citation>
    <scope>NUCLEOTIDE SEQUENCE</scope>
</reference>
<sequence>MSLLSRPKISSNGCYQDITPKSANWDFVGFKAYELEPEQTLNLIEIDNELCLVILSGKADIKVEDDTFYNIGDRMSVFEDLKPHALYVPN</sequence>
<proteinExistence type="predicted"/>
<evidence type="ECO:0008006" key="3">
    <source>
        <dbReference type="Google" id="ProtNLM"/>
    </source>
</evidence>
<accession>A0A382Q768</accession>
<dbReference type="EMBL" id="UINC01112152">
    <property type="protein sequence ID" value="SVC80887.1"/>
    <property type="molecule type" value="Genomic_DNA"/>
</dbReference>
<dbReference type="Pfam" id="PF04962">
    <property type="entry name" value="KduI"/>
    <property type="match status" value="1"/>
</dbReference>
<dbReference type="Gene3D" id="2.60.120.10">
    <property type="entry name" value="Jelly Rolls"/>
    <property type="match status" value="1"/>
</dbReference>
<evidence type="ECO:0000256" key="1">
    <source>
        <dbReference type="ARBA" id="ARBA00023235"/>
    </source>
</evidence>
<dbReference type="GO" id="GO:0008880">
    <property type="term" value="F:glucuronate isomerase activity"/>
    <property type="evidence" value="ECO:0007669"/>
    <property type="project" value="InterPro"/>
</dbReference>
<name>A0A382Q768_9ZZZZ</name>
<dbReference type="PANTHER" id="PTHR39193:SF1">
    <property type="entry name" value="5-DEOXY-GLUCURONATE ISOMERASE"/>
    <property type="match status" value="1"/>
</dbReference>
<feature type="non-terminal residue" evidence="2">
    <location>
        <position position="90"/>
    </location>
</feature>
<organism evidence="2">
    <name type="scientific">marine metagenome</name>
    <dbReference type="NCBI Taxonomy" id="408172"/>
    <lineage>
        <taxon>unclassified sequences</taxon>
        <taxon>metagenomes</taxon>
        <taxon>ecological metagenomes</taxon>
    </lineage>
</organism>
<keyword evidence="1" id="KW-0413">Isomerase</keyword>
<gene>
    <name evidence="2" type="ORF">METZ01_LOCUS333741</name>
</gene>